<dbReference type="SUPFAM" id="SSF56349">
    <property type="entry name" value="DNA breaking-rejoining enzymes"/>
    <property type="match status" value="1"/>
</dbReference>
<evidence type="ECO:0000256" key="1">
    <source>
        <dbReference type="ARBA" id="ARBA00023172"/>
    </source>
</evidence>
<dbReference type="GO" id="GO:0003677">
    <property type="term" value="F:DNA binding"/>
    <property type="evidence" value="ECO:0007669"/>
    <property type="project" value="InterPro"/>
</dbReference>
<dbReference type="Proteomes" id="UP000673383">
    <property type="component" value="Unassembled WGS sequence"/>
</dbReference>
<evidence type="ECO:0000313" key="2">
    <source>
        <dbReference type="EMBL" id="MBP1296652.1"/>
    </source>
</evidence>
<dbReference type="GO" id="GO:0015074">
    <property type="term" value="P:DNA integration"/>
    <property type="evidence" value="ECO:0007669"/>
    <property type="project" value="InterPro"/>
</dbReference>
<dbReference type="EMBL" id="JAFICZ010000001">
    <property type="protein sequence ID" value="MBP1296652.1"/>
    <property type="molecule type" value="Genomic_DNA"/>
</dbReference>
<dbReference type="AlphaFoldDB" id="A0A8I1YC40"/>
<dbReference type="InterPro" id="IPR013762">
    <property type="entry name" value="Integrase-like_cat_sf"/>
</dbReference>
<dbReference type="InterPro" id="IPR011010">
    <property type="entry name" value="DNA_brk_join_enz"/>
</dbReference>
<organism evidence="2 3">
    <name type="scientific">Bradyrhizobium elkanii</name>
    <dbReference type="NCBI Taxonomy" id="29448"/>
    <lineage>
        <taxon>Bacteria</taxon>
        <taxon>Pseudomonadati</taxon>
        <taxon>Pseudomonadota</taxon>
        <taxon>Alphaproteobacteria</taxon>
        <taxon>Hyphomicrobiales</taxon>
        <taxon>Nitrobacteraceae</taxon>
        <taxon>Bradyrhizobium</taxon>
    </lineage>
</organism>
<accession>A0A8I1YC40</accession>
<dbReference type="GO" id="GO:0006310">
    <property type="term" value="P:DNA recombination"/>
    <property type="evidence" value="ECO:0007669"/>
    <property type="project" value="UniProtKB-KW"/>
</dbReference>
<sequence length="430" mass="47944">MAKIELPYVAWRDGRPRFVPGVRERAMGFKGQDLKHDTGQWFSLDEAHAWAIARRDAITEQRKTGRKLKTPPVPQGRAVQDLWDAYSRSHEFLGNAAKGIAGLSTSSQSTYRKWTAPLRKEPLWLAPVAALDPVVLKNLHDRLIEQRGLSMANGALKVLQAMLSWGRLRGWLPKVQGHTIANPAAKLDLPPLPVRLRIGTDVEISSLVIASDHARPSRVLLSAIGDAVLTGLFSGQRKSDVLEFVPGEASPDRVELVQNKTGARISIPMAPRLVQRIAQGRERRAQANYPVLFGNIVVNEETGRPYHERTFREHFQIVRAIAVAGIVDEEATRIAREQHASEQRNTEPPTVWILQPCPSLADFTFPDLRDTAVTWYARAGSTVPEIASISGHTLKSIYTILKHYLALDAHLADNAVRKLVDWMEREGLTV</sequence>
<proteinExistence type="predicted"/>
<dbReference type="RefSeq" id="WP_209944720.1">
    <property type="nucleotide sequence ID" value="NZ_JAFICZ010000001.1"/>
</dbReference>
<evidence type="ECO:0000313" key="3">
    <source>
        <dbReference type="Proteomes" id="UP000673383"/>
    </source>
</evidence>
<dbReference type="Gene3D" id="1.10.443.10">
    <property type="entry name" value="Intergrase catalytic core"/>
    <property type="match status" value="1"/>
</dbReference>
<reference evidence="2" key="1">
    <citation type="submission" date="2021-02" db="EMBL/GenBank/DDBJ databases">
        <title>Genomic Encyclopedia of Type Strains, Phase IV (KMG-V): Genome sequencing to study the core and pangenomes of soil and plant-associated prokaryotes.</title>
        <authorList>
            <person name="Whitman W."/>
        </authorList>
    </citation>
    <scope>NUCLEOTIDE SEQUENCE</scope>
    <source>
        <strain evidence="2">USDA 406</strain>
    </source>
</reference>
<name>A0A8I1YC40_BRAEL</name>
<keyword evidence="1" id="KW-0233">DNA recombination</keyword>
<comment type="caution">
    <text evidence="2">The sequence shown here is derived from an EMBL/GenBank/DDBJ whole genome shotgun (WGS) entry which is preliminary data.</text>
</comment>
<gene>
    <name evidence="2" type="ORF">JOH49_006405</name>
</gene>
<protein>
    <submittedName>
        <fullName evidence="2">Integrase</fullName>
    </submittedName>
</protein>